<evidence type="ECO:0000256" key="1">
    <source>
        <dbReference type="ARBA" id="ARBA00010617"/>
    </source>
</evidence>
<dbReference type="Pfam" id="PF00067">
    <property type="entry name" value="p450"/>
    <property type="match status" value="1"/>
</dbReference>
<dbReference type="CDD" id="cd11029">
    <property type="entry name" value="CYP107-like"/>
    <property type="match status" value="1"/>
</dbReference>
<dbReference type="RefSeq" id="WP_239313201.1">
    <property type="nucleotide sequence ID" value="NZ_BAAAZQ010000031.1"/>
</dbReference>
<dbReference type="InterPro" id="IPR002397">
    <property type="entry name" value="Cyt_P450_B"/>
</dbReference>
<evidence type="ECO:0000313" key="4">
    <source>
        <dbReference type="Proteomes" id="UP000621500"/>
    </source>
</evidence>
<sequence length="450" mass="47313">MTGAPPTEDRAPIPAASLFDARFLADPYPGFAALRTAAPVHRLTLPDGANVWLVTRYADVRAGLADSRLSLDKANSTDGWKGFSLPPALDANLLNMDPPDHTRIRRLVRHAFGPQRIARLRPKIEAAAEGLLDRIAPAGQADLVAEYAGPLPVTVISDLLGVPEADRAALRGWTDVMLAPPADDPRSAGRAVLAIQDFLVRLIADKRRNPGDDLLTAMIAARDTGEDDTARDVDTAVPGAAVPGAEDAGADGLGASAGGAAPDAGRRGGADRLSEDELTSLAFLVLFAGYENSVHAIGTGLLALLRNPEQLALARAGAEPSPAAVEELLRYEPPGTVALRRFAVTDLTIGGVTIPAGSTVLLCLAAANRDPGRFAEPDALDLERPDNAHLTLGHGIHYCVGAPLARLEAQIAIGAVLRRFPKLALAVDPAELAWRPSFRTRGLSSLRVTF</sequence>
<accession>A0ABQ4EWC6</accession>
<dbReference type="EMBL" id="BONX01000038">
    <property type="protein sequence ID" value="GIG98936.1"/>
    <property type="molecule type" value="Genomic_DNA"/>
</dbReference>
<feature type="region of interest" description="Disordered" evidence="2">
    <location>
        <begin position="240"/>
        <end position="271"/>
    </location>
</feature>
<keyword evidence="4" id="KW-1185">Reference proteome</keyword>
<protein>
    <submittedName>
        <fullName evidence="3">Cytochrome P450</fullName>
    </submittedName>
</protein>
<dbReference type="PANTHER" id="PTHR46696">
    <property type="entry name" value="P450, PUTATIVE (EUROFUNG)-RELATED"/>
    <property type="match status" value="1"/>
</dbReference>
<dbReference type="Proteomes" id="UP000621500">
    <property type="component" value="Unassembled WGS sequence"/>
</dbReference>
<comment type="caution">
    <text evidence="3">The sequence shown here is derived from an EMBL/GenBank/DDBJ whole genome shotgun (WGS) entry which is preliminary data.</text>
</comment>
<reference evidence="3 4" key="1">
    <citation type="submission" date="2021-01" db="EMBL/GenBank/DDBJ databases">
        <title>Whole genome shotgun sequence of Plantactinospora mayteni NBRC 109088.</title>
        <authorList>
            <person name="Komaki H."/>
            <person name="Tamura T."/>
        </authorList>
    </citation>
    <scope>NUCLEOTIDE SEQUENCE [LARGE SCALE GENOMIC DNA]</scope>
    <source>
        <strain evidence="3 4">NBRC 109088</strain>
    </source>
</reference>
<name>A0ABQ4EWC6_9ACTN</name>
<organism evidence="3 4">
    <name type="scientific">Plantactinospora mayteni</name>
    <dbReference type="NCBI Taxonomy" id="566021"/>
    <lineage>
        <taxon>Bacteria</taxon>
        <taxon>Bacillati</taxon>
        <taxon>Actinomycetota</taxon>
        <taxon>Actinomycetes</taxon>
        <taxon>Micromonosporales</taxon>
        <taxon>Micromonosporaceae</taxon>
        <taxon>Plantactinospora</taxon>
    </lineage>
</organism>
<gene>
    <name evidence="3" type="ORF">Pma05_55090</name>
</gene>
<dbReference type="Gene3D" id="1.10.630.10">
    <property type="entry name" value="Cytochrome P450"/>
    <property type="match status" value="1"/>
</dbReference>
<comment type="similarity">
    <text evidence="1">Belongs to the cytochrome P450 family.</text>
</comment>
<evidence type="ECO:0000313" key="3">
    <source>
        <dbReference type="EMBL" id="GIG98936.1"/>
    </source>
</evidence>
<dbReference type="InterPro" id="IPR001128">
    <property type="entry name" value="Cyt_P450"/>
</dbReference>
<proteinExistence type="inferred from homology"/>
<dbReference type="PRINTS" id="PR00359">
    <property type="entry name" value="BP450"/>
</dbReference>
<evidence type="ECO:0000256" key="2">
    <source>
        <dbReference type="SAM" id="MobiDB-lite"/>
    </source>
</evidence>
<dbReference type="SUPFAM" id="SSF48264">
    <property type="entry name" value="Cytochrome P450"/>
    <property type="match status" value="1"/>
</dbReference>
<dbReference type="PANTHER" id="PTHR46696:SF1">
    <property type="entry name" value="CYTOCHROME P450 YJIB-RELATED"/>
    <property type="match status" value="1"/>
</dbReference>
<dbReference type="InterPro" id="IPR036396">
    <property type="entry name" value="Cyt_P450_sf"/>
</dbReference>